<dbReference type="Gene3D" id="1.10.490.10">
    <property type="entry name" value="Globins"/>
    <property type="match status" value="1"/>
</dbReference>
<dbReference type="AlphaFoldDB" id="A0A517MHN4"/>
<keyword evidence="7" id="KW-1185">Reference proteome</keyword>
<organism evidence="6 7">
    <name type="scientific">Roseimaritima multifibrata</name>
    <dbReference type="NCBI Taxonomy" id="1930274"/>
    <lineage>
        <taxon>Bacteria</taxon>
        <taxon>Pseudomonadati</taxon>
        <taxon>Planctomycetota</taxon>
        <taxon>Planctomycetia</taxon>
        <taxon>Pirellulales</taxon>
        <taxon>Pirellulaceae</taxon>
        <taxon>Roseimaritima</taxon>
    </lineage>
</organism>
<dbReference type="GO" id="GO:0019825">
    <property type="term" value="F:oxygen binding"/>
    <property type="evidence" value="ECO:0007669"/>
    <property type="project" value="InterPro"/>
</dbReference>
<comment type="similarity">
    <text evidence="5">Belongs to the truncated hemoglobin family. Group II subfamily.</text>
</comment>
<dbReference type="Proteomes" id="UP000320672">
    <property type="component" value="Chromosome"/>
</dbReference>
<evidence type="ECO:0000256" key="3">
    <source>
        <dbReference type="ARBA" id="ARBA00022723"/>
    </source>
</evidence>
<keyword evidence="2" id="KW-0349">Heme</keyword>
<keyword evidence="4" id="KW-0408">Iron</keyword>
<reference evidence="6 7" key="1">
    <citation type="submission" date="2019-02" db="EMBL/GenBank/DDBJ databases">
        <title>Deep-cultivation of Planctomycetes and their phenomic and genomic characterization uncovers novel biology.</title>
        <authorList>
            <person name="Wiegand S."/>
            <person name="Jogler M."/>
            <person name="Boedeker C."/>
            <person name="Pinto D."/>
            <person name="Vollmers J."/>
            <person name="Rivas-Marin E."/>
            <person name="Kohn T."/>
            <person name="Peeters S.H."/>
            <person name="Heuer A."/>
            <person name="Rast P."/>
            <person name="Oberbeckmann S."/>
            <person name="Bunk B."/>
            <person name="Jeske O."/>
            <person name="Meyerdierks A."/>
            <person name="Storesund J.E."/>
            <person name="Kallscheuer N."/>
            <person name="Luecker S."/>
            <person name="Lage O.M."/>
            <person name="Pohl T."/>
            <person name="Merkel B.J."/>
            <person name="Hornburger P."/>
            <person name="Mueller R.-W."/>
            <person name="Bruemmer F."/>
            <person name="Labrenz M."/>
            <person name="Spormann A.M."/>
            <person name="Op den Camp H."/>
            <person name="Overmann J."/>
            <person name="Amann R."/>
            <person name="Jetten M.S.M."/>
            <person name="Mascher T."/>
            <person name="Medema M.H."/>
            <person name="Devos D.P."/>
            <person name="Kaster A.-K."/>
            <person name="Ovreas L."/>
            <person name="Rohde M."/>
            <person name="Galperin M.Y."/>
            <person name="Jogler C."/>
        </authorList>
    </citation>
    <scope>NUCLEOTIDE SEQUENCE [LARGE SCALE GENOMIC DNA]</scope>
    <source>
        <strain evidence="6 7">FF011L</strain>
    </source>
</reference>
<dbReference type="GO" id="GO:0005344">
    <property type="term" value="F:oxygen carrier activity"/>
    <property type="evidence" value="ECO:0007669"/>
    <property type="project" value="InterPro"/>
</dbReference>
<evidence type="ECO:0000313" key="6">
    <source>
        <dbReference type="EMBL" id="QDS94396.1"/>
    </source>
</evidence>
<accession>A0A517MHN4</accession>
<dbReference type="GO" id="GO:0020037">
    <property type="term" value="F:heme binding"/>
    <property type="evidence" value="ECO:0007669"/>
    <property type="project" value="InterPro"/>
</dbReference>
<protein>
    <submittedName>
        <fullName evidence="6">Group 2 truncated hemoglobin YjbI</fullName>
    </submittedName>
</protein>
<dbReference type="InterPro" id="IPR012292">
    <property type="entry name" value="Globin/Proto"/>
</dbReference>
<dbReference type="SUPFAM" id="SSF46458">
    <property type="entry name" value="Globin-like"/>
    <property type="match status" value="1"/>
</dbReference>
<dbReference type="InterPro" id="IPR009050">
    <property type="entry name" value="Globin-like_sf"/>
</dbReference>
<evidence type="ECO:0000256" key="1">
    <source>
        <dbReference type="ARBA" id="ARBA00022448"/>
    </source>
</evidence>
<dbReference type="InterPro" id="IPR001486">
    <property type="entry name" value="Hemoglobin_trunc"/>
</dbReference>
<sequence length="130" mass="14935">MADETIYVLLGGETGLRALVDRFYDLMAELPETREILEMHPADLAVSRDKLFKFLSGFFGGPSLYIQEYGHPMLRARHMPFAIGDHARDQWMLCMNQAIDELVPDKLLADHLKASFRRTADHMRNKQDLA</sequence>
<evidence type="ECO:0000256" key="4">
    <source>
        <dbReference type="ARBA" id="ARBA00023004"/>
    </source>
</evidence>
<keyword evidence="1" id="KW-0813">Transport</keyword>
<dbReference type="PANTHER" id="PTHR47366:SF1">
    <property type="entry name" value="TWO-ON-TWO HEMOGLOBIN-3"/>
    <property type="match status" value="1"/>
</dbReference>
<evidence type="ECO:0000313" key="7">
    <source>
        <dbReference type="Proteomes" id="UP000320672"/>
    </source>
</evidence>
<name>A0A517MHN4_9BACT</name>
<proteinExistence type="inferred from homology"/>
<dbReference type="GO" id="GO:0046872">
    <property type="term" value="F:metal ion binding"/>
    <property type="evidence" value="ECO:0007669"/>
    <property type="project" value="UniProtKB-KW"/>
</dbReference>
<dbReference type="RefSeq" id="WP_145352437.1">
    <property type="nucleotide sequence ID" value="NZ_CP036262.1"/>
</dbReference>
<dbReference type="PANTHER" id="PTHR47366">
    <property type="entry name" value="TWO-ON-TWO HEMOGLOBIN-3"/>
    <property type="match status" value="1"/>
</dbReference>
<dbReference type="KEGG" id="rml:FF011L_31750"/>
<evidence type="ECO:0000256" key="2">
    <source>
        <dbReference type="ARBA" id="ARBA00022617"/>
    </source>
</evidence>
<dbReference type="OrthoDB" id="9790913at2"/>
<dbReference type="EMBL" id="CP036262">
    <property type="protein sequence ID" value="QDS94396.1"/>
    <property type="molecule type" value="Genomic_DNA"/>
</dbReference>
<dbReference type="Pfam" id="PF01152">
    <property type="entry name" value="Bac_globin"/>
    <property type="match status" value="1"/>
</dbReference>
<gene>
    <name evidence="6" type="primary">yjbI</name>
    <name evidence="6" type="ORF">FF011L_31750</name>
</gene>
<keyword evidence="3" id="KW-0479">Metal-binding</keyword>
<dbReference type="InterPro" id="IPR044203">
    <property type="entry name" value="GlbO/GLB3-like"/>
</dbReference>
<evidence type="ECO:0000256" key="5">
    <source>
        <dbReference type="ARBA" id="ARBA00034496"/>
    </source>
</evidence>
<dbReference type="CDD" id="cd14773">
    <property type="entry name" value="TrHb2_PhHbO-like_O"/>
    <property type="match status" value="1"/>
</dbReference>